<dbReference type="PANTHER" id="PTHR34106:SF5">
    <property type="entry name" value="GLYCOSIDASE"/>
    <property type="match status" value="1"/>
</dbReference>
<dbReference type="Proteomes" id="UP001302349">
    <property type="component" value="Chromosome"/>
</dbReference>
<feature type="signal peptide" evidence="4">
    <location>
        <begin position="1"/>
        <end position="21"/>
    </location>
</feature>
<sequence>MKRILILLALGHFLFVGCTSNQPTTPWQIGPFVKQDDANPILTALDSTAFFCPVRMDSVYWEAKDVFNPTALVRNGQVHLLYRAEDRVGKYAGTSRIGLAVSDDGIHFERMPAPIFYPENDAQSKYEWEGGCEDPRIVESEDGTYYMTYTAYDGEIARLLVASSKDLVSWTKYGPVFQSAENGKFLDLWSKSGAVVTKRDGDKFVATKINGKYWMYWGDTNIYLAWSDDLINWTPVTDVAAGVTDYKLKPIFGPRPGKFDSDLVEPGPQAFVTDQGILLIYNSRNFGENRTADLADGTYSAGQILLDINDPAEVVSRSDDYFMTPDKDYEITGQVNNVCFLEGLVNFKGKWYLYYGTADSKIAVAVSE</sequence>
<comment type="similarity">
    <text evidence="3">Belongs to the glycosyl hydrolase 130 family.</text>
</comment>
<protein>
    <submittedName>
        <fullName evidence="5">Glycoside hydrolase family 130 protein</fullName>
    </submittedName>
</protein>
<evidence type="ECO:0000313" key="6">
    <source>
        <dbReference type="Proteomes" id="UP001302349"/>
    </source>
</evidence>
<dbReference type="GO" id="GO:0016787">
    <property type="term" value="F:hydrolase activity"/>
    <property type="evidence" value="ECO:0007669"/>
    <property type="project" value="UniProtKB-KW"/>
</dbReference>
<keyword evidence="4" id="KW-0732">Signal</keyword>
<dbReference type="InterPro" id="IPR007184">
    <property type="entry name" value="Mannoside_phosphorylase"/>
</dbReference>
<proteinExistence type="inferred from homology"/>
<evidence type="ECO:0000256" key="1">
    <source>
        <dbReference type="ARBA" id="ARBA00022676"/>
    </source>
</evidence>
<keyword evidence="6" id="KW-1185">Reference proteome</keyword>
<gene>
    <name evidence="5" type="ORF">RT717_27320</name>
</gene>
<dbReference type="PANTHER" id="PTHR34106">
    <property type="entry name" value="GLYCOSIDASE"/>
    <property type="match status" value="1"/>
</dbReference>
<keyword evidence="2" id="KW-0808">Transferase</keyword>
<accession>A0ABZ0IP30</accession>
<dbReference type="Pfam" id="PF04041">
    <property type="entry name" value="Glyco_hydro_130"/>
    <property type="match status" value="1"/>
</dbReference>
<evidence type="ECO:0000256" key="4">
    <source>
        <dbReference type="SAM" id="SignalP"/>
    </source>
</evidence>
<dbReference type="InterPro" id="IPR023296">
    <property type="entry name" value="Glyco_hydro_beta-prop_sf"/>
</dbReference>
<dbReference type="Gene3D" id="2.115.10.20">
    <property type="entry name" value="Glycosyl hydrolase domain, family 43"/>
    <property type="match status" value="1"/>
</dbReference>
<dbReference type="PIRSF" id="PIRSF016202">
    <property type="entry name" value="PH1107"/>
    <property type="match status" value="1"/>
</dbReference>
<dbReference type="RefSeq" id="WP_317489484.1">
    <property type="nucleotide sequence ID" value="NZ_CP136051.1"/>
</dbReference>
<evidence type="ECO:0000313" key="5">
    <source>
        <dbReference type="EMBL" id="WOK06783.1"/>
    </source>
</evidence>
<keyword evidence="1" id="KW-0328">Glycosyltransferase</keyword>
<feature type="chain" id="PRO_5046881546" evidence="4">
    <location>
        <begin position="22"/>
        <end position="368"/>
    </location>
</feature>
<dbReference type="PROSITE" id="PS51257">
    <property type="entry name" value="PROKAR_LIPOPROTEIN"/>
    <property type="match status" value="1"/>
</dbReference>
<keyword evidence="5" id="KW-0378">Hydrolase</keyword>
<dbReference type="CDD" id="cd18610">
    <property type="entry name" value="GH130_BT3780-like"/>
    <property type="match status" value="1"/>
</dbReference>
<evidence type="ECO:0000256" key="2">
    <source>
        <dbReference type="ARBA" id="ARBA00022679"/>
    </source>
</evidence>
<dbReference type="EMBL" id="CP136051">
    <property type="protein sequence ID" value="WOK06783.1"/>
    <property type="molecule type" value="Genomic_DNA"/>
</dbReference>
<name>A0ABZ0IP30_9BACT</name>
<evidence type="ECO:0000256" key="3">
    <source>
        <dbReference type="ARBA" id="ARBA00024356"/>
    </source>
</evidence>
<reference evidence="5 6" key="1">
    <citation type="journal article" date="2023" name="Microbiol. Resour. Announc.">
        <title>Complete Genome Sequence of Imperialibacter roseus strain P4T.</title>
        <authorList>
            <person name="Tizabi D.R."/>
            <person name="Bachvaroff T."/>
            <person name="Hill R.T."/>
        </authorList>
    </citation>
    <scope>NUCLEOTIDE SEQUENCE [LARGE SCALE GENOMIC DNA]</scope>
    <source>
        <strain evidence="5 6">P4T</strain>
    </source>
</reference>
<organism evidence="5 6">
    <name type="scientific">Imperialibacter roseus</name>
    <dbReference type="NCBI Taxonomy" id="1324217"/>
    <lineage>
        <taxon>Bacteria</taxon>
        <taxon>Pseudomonadati</taxon>
        <taxon>Bacteroidota</taxon>
        <taxon>Cytophagia</taxon>
        <taxon>Cytophagales</taxon>
        <taxon>Flammeovirgaceae</taxon>
        <taxon>Imperialibacter</taxon>
    </lineage>
</organism>
<dbReference type="SUPFAM" id="SSF75005">
    <property type="entry name" value="Arabinanase/levansucrase/invertase"/>
    <property type="match status" value="1"/>
</dbReference>